<keyword evidence="2" id="KW-0812">Transmembrane</keyword>
<feature type="transmembrane region" description="Helical" evidence="2">
    <location>
        <begin position="6"/>
        <end position="22"/>
    </location>
</feature>
<proteinExistence type="predicted"/>
<protein>
    <submittedName>
        <fullName evidence="3">Uncharacterized protein</fullName>
    </submittedName>
</protein>
<dbReference type="Proteomes" id="UP000541770">
    <property type="component" value="Unassembled WGS sequence"/>
</dbReference>
<feature type="compositionally biased region" description="Polar residues" evidence="1">
    <location>
        <begin position="98"/>
        <end position="121"/>
    </location>
</feature>
<dbReference type="AlphaFoldDB" id="A0A7W2K0I0"/>
<evidence type="ECO:0000313" key="3">
    <source>
        <dbReference type="EMBL" id="MBA6068550.1"/>
    </source>
</evidence>
<feature type="transmembrane region" description="Helical" evidence="2">
    <location>
        <begin position="29"/>
        <end position="46"/>
    </location>
</feature>
<organism evidence="3 4">
    <name type="scientific">Pseudomonas mosselii</name>
    <dbReference type="NCBI Taxonomy" id="78327"/>
    <lineage>
        <taxon>Bacteria</taxon>
        <taxon>Pseudomonadati</taxon>
        <taxon>Pseudomonadota</taxon>
        <taxon>Gammaproteobacteria</taxon>
        <taxon>Pseudomonadales</taxon>
        <taxon>Pseudomonadaceae</taxon>
        <taxon>Pseudomonas</taxon>
    </lineage>
</organism>
<accession>A0A7W2K0I0</accession>
<keyword evidence="2" id="KW-1133">Transmembrane helix</keyword>
<sequence length="121" mass="13580">MTMLYLLIYLPVAILLFDWLCRSVLLRRILCIVFMVAGISTCSLLGQREFMNLDGGQWALFFVVLGTTLLFDRSHLIVIGIGELRPVPIRMGPIQPANPRNSPHSRSLNATPSRPATSRSR</sequence>
<dbReference type="EMBL" id="JACGDE010000034">
    <property type="protein sequence ID" value="MBA6068550.1"/>
    <property type="molecule type" value="Genomic_DNA"/>
</dbReference>
<feature type="region of interest" description="Disordered" evidence="1">
    <location>
        <begin position="92"/>
        <end position="121"/>
    </location>
</feature>
<gene>
    <name evidence="3" type="ORF">H4C75_27820</name>
</gene>
<name>A0A7W2K0I0_9PSED</name>
<evidence type="ECO:0000256" key="2">
    <source>
        <dbReference type="SAM" id="Phobius"/>
    </source>
</evidence>
<keyword evidence="2" id="KW-0472">Membrane</keyword>
<evidence type="ECO:0000313" key="4">
    <source>
        <dbReference type="Proteomes" id="UP000541770"/>
    </source>
</evidence>
<feature type="transmembrane region" description="Helical" evidence="2">
    <location>
        <begin position="58"/>
        <end position="81"/>
    </location>
</feature>
<evidence type="ECO:0000256" key="1">
    <source>
        <dbReference type="SAM" id="MobiDB-lite"/>
    </source>
</evidence>
<comment type="caution">
    <text evidence="3">The sequence shown here is derived from an EMBL/GenBank/DDBJ whole genome shotgun (WGS) entry which is preliminary data.</text>
</comment>
<dbReference type="RefSeq" id="WP_139121039.1">
    <property type="nucleotide sequence ID" value="NZ_JABWRL010000047.1"/>
</dbReference>
<reference evidence="3 4" key="1">
    <citation type="submission" date="2020-07" db="EMBL/GenBank/DDBJ databases">
        <title>Diversity of carbapenemase encoding genes among Pseudomonas putida group clinical isolates in a tertiary Brazilian hospital.</title>
        <authorList>
            <person name="Alberto-Lei F."/>
            <person name="Nodari C.S."/>
            <person name="Streling A.P."/>
            <person name="Paulino J.T."/>
            <person name="Bessa-Neto F.O."/>
            <person name="Cayo R."/>
            <person name="Gales A.C."/>
        </authorList>
    </citation>
    <scope>NUCLEOTIDE SEQUENCE [LARGE SCALE GENOMIC DNA]</scope>
    <source>
        <strain evidence="3 4">14802</strain>
    </source>
</reference>